<reference evidence="1" key="1">
    <citation type="submission" date="2021-06" db="EMBL/GenBank/DDBJ databases">
        <authorList>
            <person name="Kallberg Y."/>
            <person name="Tangrot J."/>
            <person name="Rosling A."/>
        </authorList>
    </citation>
    <scope>NUCLEOTIDE SEQUENCE</scope>
    <source>
        <strain evidence="1">28 12/20/2015</strain>
    </source>
</reference>
<comment type="caution">
    <text evidence="1">The sequence shown here is derived from an EMBL/GenBank/DDBJ whole genome shotgun (WGS) entry which is preliminary data.</text>
</comment>
<organism evidence="1 2">
    <name type="scientific">Cetraspora pellucida</name>
    <dbReference type="NCBI Taxonomy" id="1433469"/>
    <lineage>
        <taxon>Eukaryota</taxon>
        <taxon>Fungi</taxon>
        <taxon>Fungi incertae sedis</taxon>
        <taxon>Mucoromycota</taxon>
        <taxon>Glomeromycotina</taxon>
        <taxon>Glomeromycetes</taxon>
        <taxon>Diversisporales</taxon>
        <taxon>Gigasporaceae</taxon>
        <taxon>Cetraspora</taxon>
    </lineage>
</organism>
<proteinExistence type="predicted"/>
<dbReference type="Proteomes" id="UP000789366">
    <property type="component" value="Unassembled WGS sequence"/>
</dbReference>
<sequence length="213" mass="24548">MQSFFAPLAWFIYSTIPPECAFFGWLALPFALLASFVAIIFCIVQLWKVITPCSINLSSEEMSEYSDCPSTREALKTIFSKASDEQISKYERQLANIKILDPVLIIVPNQNWIRQHGWNMYYTIMDSFATNGLQNERRDENSRAIFHFVSNTELYTVRCNVENLFPNAFMDQPSLQALIPNLRLHPIGIAWILTNVAKRKSDFGEDEKFFVAN</sequence>
<name>A0ACA9K2A6_9GLOM</name>
<evidence type="ECO:0000313" key="2">
    <source>
        <dbReference type="Proteomes" id="UP000789366"/>
    </source>
</evidence>
<gene>
    <name evidence="1" type="ORF">SPELUC_LOCUS478</name>
</gene>
<dbReference type="EMBL" id="CAJVPW010000170">
    <property type="protein sequence ID" value="CAG8445592.1"/>
    <property type="molecule type" value="Genomic_DNA"/>
</dbReference>
<evidence type="ECO:0000313" key="1">
    <source>
        <dbReference type="EMBL" id="CAG8445592.1"/>
    </source>
</evidence>
<accession>A0ACA9K2A6</accession>
<keyword evidence="2" id="KW-1185">Reference proteome</keyword>
<protein>
    <submittedName>
        <fullName evidence="1">324_t:CDS:1</fullName>
    </submittedName>
</protein>